<evidence type="ECO:0000256" key="2">
    <source>
        <dbReference type="SAM" id="Phobius"/>
    </source>
</evidence>
<evidence type="ECO:0000313" key="5">
    <source>
        <dbReference type="Proteomes" id="UP001055784"/>
    </source>
</evidence>
<feature type="domain" description="VTT" evidence="3">
    <location>
        <begin position="29"/>
        <end position="155"/>
    </location>
</feature>
<gene>
    <name evidence="4" type="ORF">MF626_002050</name>
</gene>
<evidence type="ECO:0000259" key="3">
    <source>
        <dbReference type="Pfam" id="PF09335"/>
    </source>
</evidence>
<proteinExistence type="inferred from homology"/>
<reference evidence="4" key="1">
    <citation type="submission" date="2022-11" db="EMBL/GenBank/DDBJ databases">
        <authorList>
            <person name="Vasilchenko N.G."/>
            <person name="Prazdnova E.V."/>
            <person name="Gorovtsov A.V."/>
            <person name="Chistyakov V.A."/>
            <person name="Pak M.L."/>
        </authorList>
    </citation>
    <scope>NUCLEOTIDE SEQUENCE</scope>
    <source>
        <strain evidence="4">R 4.5</strain>
    </source>
</reference>
<accession>A0AAE9IGL8</accession>
<dbReference type="Proteomes" id="UP001055784">
    <property type="component" value="Chromosome"/>
</dbReference>
<keyword evidence="2" id="KW-1133">Transmembrane helix</keyword>
<comment type="similarity">
    <text evidence="1">Belongs to the DedA family.</text>
</comment>
<keyword evidence="2" id="KW-0812">Transmembrane</keyword>
<feature type="transmembrane region" description="Helical" evidence="2">
    <location>
        <begin position="175"/>
        <end position="194"/>
    </location>
</feature>
<dbReference type="InterPro" id="IPR032816">
    <property type="entry name" value="VTT_dom"/>
</dbReference>
<feature type="transmembrane region" description="Helical" evidence="2">
    <location>
        <begin position="135"/>
        <end position="155"/>
    </location>
</feature>
<dbReference type="Pfam" id="PF09335">
    <property type="entry name" value="VTT_dom"/>
    <property type="match status" value="1"/>
</dbReference>
<evidence type="ECO:0000256" key="1">
    <source>
        <dbReference type="ARBA" id="ARBA00010792"/>
    </source>
</evidence>
<evidence type="ECO:0000313" key="4">
    <source>
        <dbReference type="EMBL" id="URJ52533.2"/>
    </source>
</evidence>
<dbReference type="AlphaFoldDB" id="A0AAE9IGL8"/>
<dbReference type="PANTHER" id="PTHR42709">
    <property type="entry name" value="ALKALINE PHOSPHATASE LIKE PROTEIN"/>
    <property type="match status" value="1"/>
</dbReference>
<organism evidence="4 5">
    <name type="scientific">Paenibacillus polymyxa</name>
    <name type="common">Bacillus polymyxa</name>
    <dbReference type="NCBI Taxonomy" id="1406"/>
    <lineage>
        <taxon>Bacteria</taxon>
        <taxon>Bacillati</taxon>
        <taxon>Bacillota</taxon>
        <taxon>Bacilli</taxon>
        <taxon>Bacillales</taxon>
        <taxon>Paenibacillaceae</taxon>
        <taxon>Paenibacillus</taxon>
    </lineage>
</organism>
<protein>
    <submittedName>
        <fullName evidence="4">DedA family protein</fullName>
    </submittedName>
</protein>
<dbReference type="GO" id="GO:0005886">
    <property type="term" value="C:plasma membrane"/>
    <property type="evidence" value="ECO:0007669"/>
    <property type="project" value="TreeGrafter"/>
</dbReference>
<feature type="transmembrane region" description="Helical" evidence="2">
    <location>
        <begin position="12"/>
        <end position="29"/>
    </location>
</feature>
<dbReference type="EMBL" id="CP097770">
    <property type="protein sequence ID" value="URJ52533.2"/>
    <property type="molecule type" value="Genomic_DNA"/>
</dbReference>
<feature type="transmembrane region" description="Helical" evidence="2">
    <location>
        <begin position="49"/>
        <end position="71"/>
    </location>
</feature>
<dbReference type="InterPro" id="IPR051311">
    <property type="entry name" value="DedA_domain"/>
</dbReference>
<dbReference type="PANTHER" id="PTHR42709:SF9">
    <property type="entry name" value="ALKALINE PHOSPHATASE LIKE PROTEIN"/>
    <property type="match status" value="1"/>
</dbReference>
<sequence>MGQILAWILEYGYLAMFGLLALGVAGMPIPDEVLMIAFGGLVSQGHYNFIAALAVTFFGSMTGMMLSYTLGRLLGKPLLHRYGKWVRLTPSRIASSENWFGRYGTWGILFGYFVPGLRHVSSYLAGTTRLGVFRYISYASAGALLWCGTFLGIGHAVGMHWEQVAKLMEKVTHRIGLVVILLIVAGGITAWFWNKRKKMSHDRMESSYSLKAAGEVWYFYRIGLPWEVMEWKY</sequence>
<name>A0AAE9IGL8_PAEPO</name>
<keyword evidence="2" id="KW-0472">Membrane</keyword>